<dbReference type="EMBL" id="CP158259">
    <property type="protein sequence ID" value="XDJ61821.1"/>
    <property type="molecule type" value="Genomic_DNA"/>
</dbReference>
<evidence type="ECO:0000313" key="16">
    <source>
        <dbReference type="EMBL" id="XDJ46728.1"/>
    </source>
</evidence>
<dbReference type="EMBL" id="CP158267">
    <property type="protein sequence ID" value="XDJ79024.1"/>
    <property type="molecule type" value="Genomic_DNA"/>
</dbReference>
<dbReference type="Pfam" id="PF02537">
    <property type="entry name" value="CRCB"/>
    <property type="match status" value="1"/>
</dbReference>
<keyword evidence="26" id="KW-1185">Reference proteome</keyword>
<dbReference type="InterPro" id="IPR003691">
    <property type="entry name" value="FluC"/>
</dbReference>
<evidence type="ECO:0000313" key="25">
    <source>
        <dbReference type="EMBL" id="XDJ85785.1"/>
    </source>
</evidence>
<evidence type="ECO:0000313" key="20">
    <source>
        <dbReference type="EMBL" id="XDJ61821.1"/>
    </source>
</evidence>
<dbReference type="EMBL" id="CP158262">
    <property type="protein sequence ID" value="XDJ68705.1"/>
    <property type="molecule type" value="Genomic_DNA"/>
</dbReference>
<evidence type="ECO:0000256" key="7">
    <source>
        <dbReference type="ARBA" id="ARBA00023065"/>
    </source>
</evidence>
<evidence type="ECO:0000256" key="11">
    <source>
        <dbReference type="ARBA" id="ARBA00035585"/>
    </source>
</evidence>
<keyword evidence="12" id="KW-0479">Metal-binding</keyword>
<dbReference type="EMBL" id="BAAAEX010000011">
    <property type="protein sequence ID" value="GAA0780977.1"/>
    <property type="molecule type" value="Genomic_DNA"/>
</dbReference>
<reference evidence="15" key="4">
    <citation type="submission" date="2024-05" db="EMBL/GenBank/DDBJ databases">
        <authorList>
            <person name="Luo Y.-C."/>
            <person name="Nicholds J."/>
            <person name="Mortimer T."/>
            <person name="Maboni G."/>
        </authorList>
    </citation>
    <scope>NUCLEOTIDE SEQUENCE</scope>
    <source>
        <strain evidence="25">140124</strain>
        <strain evidence="24">141555</strain>
        <strain evidence="23">144863</strain>
        <strain evidence="22">145849</strain>
        <strain evidence="21">145850</strain>
        <strain evidence="20">145852</strain>
        <strain evidence="19">150221</strain>
        <strain evidence="18">150964</strain>
        <strain evidence="17">151108</strain>
        <strain evidence="16">151836</strain>
        <strain evidence="15">153271</strain>
        <strain evidence="14">153920</strain>
    </source>
</reference>
<dbReference type="GO" id="GO:0005886">
    <property type="term" value="C:plasma membrane"/>
    <property type="evidence" value="ECO:0007669"/>
    <property type="project" value="UniProtKB-SubCell"/>
</dbReference>
<evidence type="ECO:0000256" key="3">
    <source>
        <dbReference type="ARBA" id="ARBA00022519"/>
    </source>
</evidence>
<evidence type="ECO:0000313" key="26">
    <source>
        <dbReference type="Proteomes" id="UP001500573"/>
    </source>
</evidence>
<dbReference type="EMBL" id="CP158253">
    <property type="protein sequence ID" value="XDJ43471.1"/>
    <property type="molecule type" value="Genomic_DNA"/>
</dbReference>
<evidence type="ECO:0000256" key="9">
    <source>
        <dbReference type="ARBA" id="ARBA00023303"/>
    </source>
</evidence>
<evidence type="ECO:0000313" key="18">
    <source>
        <dbReference type="EMBL" id="XDJ52189.1"/>
    </source>
</evidence>
<evidence type="ECO:0000256" key="12">
    <source>
        <dbReference type="HAMAP-Rule" id="MF_00454"/>
    </source>
</evidence>
<dbReference type="EMBL" id="CP158254">
    <property type="protein sequence ID" value="XDJ46728.1"/>
    <property type="molecule type" value="Genomic_DNA"/>
</dbReference>
<dbReference type="PANTHER" id="PTHR28259">
    <property type="entry name" value="FLUORIDE EXPORT PROTEIN 1-RELATED"/>
    <property type="match status" value="1"/>
</dbReference>
<dbReference type="EMBL" id="CP158261">
    <property type="protein sequence ID" value="XDJ66687.1"/>
    <property type="molecule type" value="Genomic_DNA"/>
</dbReference>
<comment type="catalytic activity">
    <reaction evidence="11">
        <text>fluoride(in) = fluoride(out)</text>
        <dbReference type="Rhea" id="RHEA:76159"/>
        <dbReference type="ChEBI" id="CHEBI:17051"/>
    </reaction>
    <physiologicalReaction direction="left-to-right" evidence="11">
        <dbReference type="Rhea" id="RHEA:76160"/>
    </physiologicalReaction>
</comment>
<reference evidence="13" key="1">
    <citation type="journal article" date="2014" name="Int. J. Syst. Evol. Microbiol.">
        <title>Complete genome of a new Firmicutes species belonging to the dominant human colonic microbiota ('Ruminococcus bicirculans') reveals two chromosomes and a selective capacity to utilize plant glucans.</title>
        <authorList>
            <consortium name="NISC Comparative Sequencing Program"/>
            <person name="Wegmann U."/>
            <person name="Louis P."/>
            <person name="Goesmann A."/>
            <person name="Henrissat B."/>
            <person name="Duncan S.H."/>
            <person name="Flint H.J."/>
        </authorList>
    </citation>
    <scope>NUCLEOTIDE SEQUENCE</scope>
    <source>
        <strain evidence="13">JCM 15515</strain>
    </source>
</reference>
<keyword evidence="5 12" id="KW-1133">Transmembrane helix</keyword>
<comment type="similarity">
    <text evidence="10 12">Belongs to the fluoride channel Fluc/FEX (TC 1.A.43) family.</text>
</comment>
<feature type="binding site" evidence="12">
    <location>
        <position position="75"/>
    </location>
    <ligand>
        <name>Na(+)</name>
        <dbReference type="ChEBI" id="CHEBI:29101"/>
        <note>structural</note>
    </ligand>
</feature>
<feature type="transmembrane region" description="Helical" evidence="12">
    <location>
        <begin position="67"/>
        <end position="91"/>
    </location>
</feature>
<dbReference type="GeneID" id="93067709"/>
<dbReference type="PANTHER" id="PTHR28259:SF1">
    <property type="entry name" value="FLUORIDE EXPORT PROTEIN 1-RELATED"/>
    <property type="match status" value="1"/>
</dbReference>
<evidence type="ECO:0000313" key="22">
    <source>
        <dbReference type="EMBL" id="XDJ66687.1"/>
    </source>
</evidence>
<keyword evidence="3" id="KW-0997">Cell inner membrane</keyword>
<sequence>MPSSLLAISLGASLGAILRWVLGHALNGVFSNLALGTLAANLLGGYIIGAALAGFGGHAGLSPQMRLFIITGFCGGLTTFSTFSAELAVMLEQGRLGWMAAAITVHVAGSLAMTLLGMASVAWIRALS</sequence>
<comment type="activity regulation">
    <text evidence="12">Na(+) is not transported, but it plays an essential structural role and its presence is essential for fluoride channel function.</text>
</comment>
<evidence type="ECO:0000256" key="8">
    <source>
        <dbReference type="ARBA" id="ARBA00023136"/>
    </source>
</evidence>
<keyword evidence="2 12" id="KW-1003">Cell membrane</keyword>
<evidence type="ECO:0000313" key="17">
    <source>
        <dbReference type="EMBL" id="XDJ49953.1"/>
    </source>
</evidence>
<keyword evidence="12" id="KW-0813">Transport</keyword>
<dbReference type="GO" id="GO:0140114">
    <property type="term" value="P:cellular detoxification of fluoride"/>
    <property type="evidence" value="ECO:0007669"/>
    <property type="project" value="UniProtKB-UniRule"/>
</dbReference>
<evidence type="ECO:0000256" key="4">
    <source>
        <dbReference type="ARBA" id="ARBA00022692"/>
    </source>
</evidence>
<accession>A0AB39CNK4</accession>
<gene>
    <name evidence="12 15" type="primary">crcB</name>
    <name evidence="12" type="synonym">fluC</name>
    <name evidence="22" type="ORF">ABRY91_01140</name>
    <name evidence="20" type="ORF">ABRY92_04250</name>
    <name evidence="23" type="ORF">ABRY94_11575</name>
    <name evidence="14" type="ORF">ABRY99_11585</name>
    <name evidence="19" type="ORF">ABRZ00_09205</name>
    <name evidence="18" type="ORF">ABRZ01_09515</name>
    <name evidence="15" type="ORF">ABRZ02_07160</name>
    <name evidence="21" type="ORF">ABRZ03_12735</name>
    <name evidence="16" type="ORF">ABRZ04_10390</name>
    <name evidence="24" type="ORF">ABRZ07_08820</name>
    <name evidence="25" type="ORF">ABRZ08_02795</name>
    <name evidence="17" type="ORF">ABRZ09_12100</name>
    <name evidence="13" type="ORF">GCM10009108_21720</name>
</gene>
<keyword evidence="4 12" id="KW-0812">Transmembrane</keyword>
<dbReference type="NCBIfam" id="NF010792">
    <property type="entry name" value="PRK14196.1"/>
    <property type="match status" value="1"/>
</dbReference>
<feature type="transmembrane region" description="Helical" evidence="12">
    <location>
        <begin position="97"/>
        <end position="124"/>
    </location>
</feature>
<evidence type="ECO:0000256" key="10">
    <source>
        <dbReference type="ARBA" id="ARBA00035120"/>
    </source>
</evidence>
<dbReference type="KEGG" id="cgin:ABRZ00_09205"/>
<keyword evidence="6 12" id="KW-0915">Sodium</keyword>
<evidence type="ECO:0000256" key="1">
    <source>
        <dbReference type="ARBA" id="ARBA00004651"/>
    </source>
</evidence>
<proteinExistence type="inferred from homology"/>
<comment type="subcellular location">
    <subcellularLocation>
        <location evidence="1 12">Cell membrane</location>
        <topology evidence="1 12">Multi-pass membrane protein</topology>
    </subcellularLocation>
</comment>
<evidence type="ECO:0000313" key="21">
    <source>
        <dbReference type="EMBL" id="XDJ63560.1"/>
    </source>
</evidence>
<evidence type="ECO:0000313" key="13">
    <source>
        <dbReference type="EMBL" id="GAA0780977.1"/>
    </source>
</evidence>
<dbReference type="EMBL" id="CP158255">
    <property type="protein sequence ID" value="XDJ49953.1"/>
    <property type="molecule type" value="Genomic_DNA"/>
</dbReference>
<dbReference type="EMBL" id="CP158256">
    <property type="protein sequence ID" value="XDJ52189.1"/>
    <property type="molecule type" value="Genomic_DNA"/>
</dbReference>
<dbReference type="EMBL" id="CP158260">
    <property type="protein sequence ID" value="XDJ63560.1"/>
    <property type="molecule type" value="Genomic_DNA"/>
</dbReference>
<reference evidence="26" key="2">
    <citation type="journal article" date="2019" name="Int. J. Syst. Evol. Microbiol.">
        <title>The Global Catalogue of Microorganisms (GCM) 10K type strain sequencing project: providing services to taxonomists for standard genome sequencing and annotation.</title>
        <authorList>
            <consortium name="The Broad Institute Genomics Platform"/>
            <consortium name="The Broad Institute Genome Sequencing Center for Infectious Disease"/>
            <person name="Wu L."/>
            <person name="Ma J."/>
        </authorList>
    </citation>
    <scope>NUCLEOTIDE SEQUENCE [LARGE SCALE GENOMIC DNA]</scope>
    <source>
        <strain evidence="26">JCM 15515</strain>
    </source>
</reference>
<dbReference type="EMBL" id="CP158252">
    <property type="protein sequence ID" value="XDJ41567.1"/>
    <property type="molecule type" value="Genomic_DNA"/>
</dbReference>
<comment type="function">
    <text evidence="12">Fluoride-specific ion channel. Important for reducing fluoride concentration in the cell, thus reducing its toxicity.</text>
</comment>
<evidence type="ECO:0000256" key="6">
    <source>
        <dbReference type="ARBA" id="ARBA00023053"/>
    </source>
</evidence>
<dbReference type="GO" id="GO:0046872">
    <property type="term" value="F:metal ion binding"/>
    <property type="evidence" value="ECO:0007669"/>
    <property type="project" value="UniProtKB-KW"/>
</dbReference>
<keyword evidence="9 12" id="KW-0407">Ion channel</keyword>
<dbReference type="AlphaFoldDB" id="A0AB39CNK4"/>
<dbReference type="EMBL" id="CP158257">
    <property type="protein sequence ID" value="XDJ54742.1"/>
    <property type="molecule type" value="Genomic_DNA"/>
</dbReference>
<dbReference type="NCBIfam" id="TIGR00494">
    <property type="entry name" value="crcB"/>
    <property type="match status" value="1"/>
</dbReference>
<evidence type="ECO:0000313" key="15">
    <source>
        <dbReference type="EMBL" id="XDJ43471.1"/>
    </source>
</evidence>
<feature type="transmembrane region" description="Helical" evidence="12">
    <location>
        <begin position="33"/>
        <end position="55"/>
    </location>
</feature>
<dbReference type="HAMAP" id="MF_00454">
    <property type="entry name" value="FluC"/>
    <property type="match status" value="1"/>
</dbReference>
<evidence type="ECO:0000256" key="5">
    <source>
        <dbReference type="ARBA" id="ARBA00022989"/>
    </source>
</evidence>
<protein>
    <recommendedName>
        <fullName evidence="12">Fluoride-specific ion channel FluC</fullName>
    </recommendedName>
</protein>
<evidence type="ECO:0000313" key="23">
    <source>
        <dbReference type="EMBL" id="XDJ68705.1"/>
    </source>
</evidence>
<evidence type="ECO:0000313" key="14">
    <source>
        <dbReference type="EMBL" id="XDJ41567.1"/>
    </source>
</evidence>
<dbReference type="GO" id="GO:0062054">
    <property type="term" value="F:fluoride channel activity"/>
    <property type="evidence" value="ECO:0007669"/>
    <property type="project" value="UniProtKB-UniRule"/>
</dbReference>
<dbReference type="RefSeq" id="WP_343838559.1">
    <property type="nucleotide sequence ID" value="NZ_BAAAEX010000011.1"/>
</dbReference>
<dbReference type="Proteomes" id="UP001500573">
    <property type="component" value="Unassembled WGS sequence"/>
</dbReference>
<feature type="binding site" evidence="12">
    <location>
        <position position="78"/>
    </location>
    <ligand>
        <name>Na(+)</name>
        <dbReference type="ChEBI" id="CHEBI:29101"/>
        <note>structural</note>
    </ligand>
</feature>
<organism evidence="15">
    <name type="scientific">Castellaniella ginsengisoli</name>
    <dbReference type="NCBI Taxonomy" id="546114"/>
    <lineage>
        <taxon>Bacteria</taxon>
        <taxon>Pseudomonadati</taxon>
        <taxon>Pseudomonadota</taxon>
        <taxon>Betaproteobacteria</taxon>
        <taxon>Burkholderiales</taxon>
        <taxon>Alcaligenaceae</taxon>
        <taxon>Castellaniella</taxon>
    </lineage>
</organism>
<reference evidence="13" key="3">
    <citation type="submission" date="2023-12" db="EMBL/GenBank/DDBJ databases">
        <authorList>
            <person name="Sun Q."/>
            <person name="Inoue M."/>
        </authorList>
    </citation>
    <scope>NUCLEOTIDE SEQUENCE</scope>
    <source>
        <strain evidence="13">JCM 15515</strain>
    </source>
</reference>
<keyword evidence="8 12" id="KW-0472">Membrane</keyword>
<evidence type="ECO:0000313" key="24">
    <source>
        <dbReference type="EMBL" id="XDJ79024.1"/>
    </source>
</evidence>
<keyword evidence="7 12" id="KW-0406">Ion transport</keyword>
<evidence type="ECO:0000256" key="2">
    <source>
        <dbReference type="ARBA" id="ARBA00022475"/>
    </source>
</evidence>
<name>A0AB39CNK4_9BURK</name>
<dbReference type="EMBL" id="CP158268">
    <property type="protein sequence ID" value="XDJ85785.1"/>
    <property type="molecule type" value="Genomic_DNA"/>
</dbReference>
<evidence type="ECO:0000313" key="19">
    <source>
        <dbReference type="EMBL" id="XDJ54742.1"/>
    </source>
</evidence>